<dbReference type="PANTHER" id="PTHR43566">
    <property type="entry name" value="CONSERVED PROTEIN"/>
    <property type="match status" value="1"/>
</dbReference>
<dbReference type="RefSeq" id="WP_109839304.1">
    <property type="nucleotide sequence ID" value="NZ_QGKM01000076.1"/>
</dbReference>
<dbReference type="Proteomes" id="UP000245539">
    <property type="component" value="Unassembled WGS sequence"/>
</dbReference>
<feature type="domain" description="AAA+ ATPase" evidence="1">
    <location>
        <begin position="14"/>
        <end position="128"/>
    </location>
</feature>
<organism evidence="2 3">
    <name type="scientific">Leucothrix pacifica</name>
    <dbReference type="NCBI Taxonomy" id="1247513"/>
    <lineage>
        <taxon>Bacteria</taxon>
        <taxon>Pseudomonadati</taxon>
        <taxon>Pseudomonadota</taxon>
        <taxon>Gammaproteobacteria</taxon>
        <taxon>Thiotrichales</taxon>
        <taxon>Thiotrichaceae</taxon>
        <taxon>Leucothrix</taxon>
    </lineage>
</organism>
<evidence type="ECO:0000313" key="2">
    <source>
        <dbReference type="EMBL" id="PWQ92754.1"/>
    </source>
</evidence>
<dbReference type="InterPro" id="IPR027417">
    <property type="entry name" value="P-loop_NTPase"/>
</dbReference>
<dbReference type="Pfam" id="PF13635">
    <property type="entry name" value="DUF4143"/>
    <property type="match status" value="1"/>
</dbReference>
<dbReference type="InterPro" id="IPR003593">
    <property type="entry name" value="AAA+_ATPase"/>
</dbReference>
<gene>
    <name evidence="2" type="ORF">DKW60_19280</name>
</gene>
<dbReference type="InterPro" id="IPR041682">
    <property type="entry name" value="AAA_14"/>
</dbReference>
<protein>
    <recommendedName>
        <fullName evidence="1">AAA+ ATPase domain-containing protein</fullName>
    </recommendedName>
</protein>
<comment type="caution">
    <text evidence="2">The sequence shown here is derived from an EMBL/GenBank/DDBJ whole genome shotgun (WGS) entry which is preliminary data.</text>
</comment>
<proteinExistence type="predicted"/>
<dbReference type="SUPFAM" id="SSF52540">
    <property type="entry name" value="P-loop containing nucleoside triphosphate hydrolases"/>
    <property type="match status" value="1"/>
</dbReference>
<evidence type="ECO:0000259" key="1">
    <source>
        <dbReference type="SMART" id="SM00382"/>
    </source>
</evidence>
<name>A0A317C2A7_9GAMM</name>
<keyword evidence="3" id="KW-1185">Reference proteome</keyword>
<dbReference type="Pfam" id="PF13173">
    <property type="entry name" value="AAA_14"/>
    <property type="match status" value="1"/>
</dbReference>
<dbReference type="InterPro" id="IPR025420">
    <property type="entry name" value="DUF4143"/>
</dbReference>
<sequence length="372" mass="43166">MKRTQQPLIKKDLSRKMVFLTGPRQVGKTSLAKAIAADYKSSVYLNYDSMADRKMIIDMAWLPSTDLLILDELHKMPEWKNYLKGLYDTKVERLQILVTGSARLETFRQSGDSLAGRFFRHRLNPLSLAEIPEEDEHTLDLLMERGGFPEAYLAESLAESNRWRLQYIDGLIRTDILDFEKIHDFRAIQLTLELLQNRVGSPLSYSSLARDVSVSPNTIKRYIEIFEALYIIFRVTPYHRNIARSLQKDAKIYFYDTGMVKGDDGVRFENLVAISLLKHLNAIEDYQGKPTALRMLRTKEQKEIDFVLVVDEKPVQMLEIKLSDPTISPSLRYFYEKYNIPAVQLVKNLRHERADNGIEVRRALNYLGQLEL</sequence>
<reference evidence="2 3" key="1">
    <citation type="submission" date="2018-05" db="EMBL/GenBank/DDBJ databases">
        <title>Leucothrix arctica sp. nov., isolated from Arctic seawater.</title>
        <authorList>
            <person name="Choi A."/>
            <person name="Baek K."/>
        </authorList>
    </citation>
    <scope>NUCLEOTIDE SEQUENCE [LARGE SCALE GENOMIC DNA]</scope>
    <source>
        <strain evidence="2 3">JCM 18388</strain>
    </source>
</reference>
<dbReference type="AlphaFoldDB" id="A0A317C2A7"/>
<dbReference type="Gene3D" id="3.40.50.300">
    <property type="entry name" value="P-loop containing nucleotide triphosphate hydrolases"/>
    <property type="match status" value="1"/>
</dbReference>
<dbReference type="PANTHER" id="PTHR43566:SF1">
    <property type="entry name" value="AAA+ ATPASE DOMAIN-CONTAINING PROTEIN"/>
    <property type="match status" value="1"/>
</dbReference>
<evidence type="ECO:0000313" key="3">
    <source>
        <dbReference type="Proteomes" id="UP000245539"/>
    </source>
</evidence>
<accession>A0A317C2A7</accession>
<dbReference type="OrthoDB" id="9771844at2"/>
<dbReference type="SMART" id="SM00382">
    <property type="entry name" value="AAA"/>
    <property type="match status" value="1"/>
</dbReference>
<dbReference type="EMBL" id="QGKM01000076">
    <property type="protein sequence ID" value="PWQ92754.1"/>
    <property type="molecule type" value="Genomic_DNA"/>
</dbReference>